<name>A0A7S0SUL3_9STRA</name>
<dbReference type="InterPro" id="IPR053016">
    <property type="entry name" value="CTF18-RFC_complex"/>
</dbReference>
<reference evidence="3" key="1">
    <citation type="submission" date="2021-01" db="EMBL/GenBank/DDBJ databases">
        <authorList>
            <person name="Corre E."/>
            <person name="Pelletier E."/>
            <person name="Niang G."/>
            <person name="Scheremetjew M."/>
            <person name="Finn R."/>
            <person name="Kale V."/>
            <person name="Holt S."/>
            <person name="Cochrane G."/>
            <person name="Meng A."/>
            <person name="Brown T."/>
            <person name="Cohen L."/>
        </authorList>
    </citation>
    <scope>NUCLEOTIDE SEQUENCE</scope>
    <source>
        <strain evidence="3">UTEXLB2642</strain>
    </source>
</reference>
<dbReference type="EMBL" id="HBFD01002353">
    <property type="protein sequence ID" value="CAD8715731.1"/>
    <property type="molecule type" value="Transcribed_RNA"/>
</dbReference>
<evidence type="ECO:0000256" key="2">
    <source>
        <dbReference type="ARBA" id="ARBA00023242"/>
    </source>
</evidence>
<keyword evidence="2" id="KW-0539">Nucleus</keyword>
<evidence type="ECO:0000313" key="3">
    <source>
        <dbReference type="EMBL" id="CAD8715731.1"/>
    </source>
</evidence>
<accession>A0A7S0SUL3</accession>
<proteinExistence type="predicted"/>
<organism evidence="3">
    <name type="scientific">Chromulina nebulosa</name>
    <dbReference type="NCBI Taxonomy" id="96789"/>
    <lineage>
        <taxon>Eukaryota</taxon>
        <taxon>Sar</taxon>
        <taxon>Stramenopiles</taxon>
        <taxon>Ochrophyta</taxon>
        <taxon>Chrysophyceae</taxon>
        <taxon>Chromulinales</taxon>
        <taxon>Chromulinaceae</taxon>
        <taxon>Chromulina</taxon>
    </lineage>
</organism>
<comment type="subcellular location">
    <subcellularLocation>
        <location evidence="1">Nucleus</location>
    </subcellularLocation>
</comment>
<dbReference type="GO" id="GO:0005634">
    <property type="term" value="C:nucleus"/>
    <property type="evidence" value="ECO:0007669"/>
    <property type="project" value="UniProtKB-SubCell"/>
</dbReference>
<protein>
    <submittedName>
        <fullName evidence="3">Uncharacterized protein</fullName>
    </submittedName>
</protein>
<dbReference type="AlphaFoldDB" id="A0A7S0SUL3"/>
<dbReference type="PANTHER" id="PTHR46765">
    <property type="entry name" value="P-LOOP CONTAINING NUCLEOSIDE TRIPHOSPHATE HYDROLASES SUPERFAMILY PROTEIN"/>
    <property type="match status" value="1"/>
</dbReference>
<dbReference type="PANTHER" id="PTHR46765:SF1">
    <property type="entry name" value="P-LOOP CONTAINING NUCLEOSIDE TRIPHOSPHATE HYDROLASES SUPERFAMILY PROTEIN"/>
    <property type="match status" value="1"/>
</dbReference>
<gene>
    <name evidence="3" type="ORF">CNEB1095_LOCUS1494</name>
</gene>
<sequence length="315" mass="35961">MFDGFMRSNGDGYVLLQYLPIVAGATHILTANDSSSNPKIAYPHKEKEIYFKLSQNNNIIRNLIDGVITSSIRDCNYHIIPHMNNNSIYSLDILPYLMGSLNPKFRSNNTSSFNSYEKTLIQNISDMMLSYTLTYQTNYQFNQSSNIQLDPPIDKVTCYELVDQVDIDRQIVRSTNIISNDIKIYIQSEMKKMKIQKEIEKIKALGVKAKNEILSPNRSAIKLKTKTPDSQMKSTSSPIVEIVESSKSNGKVDSFFTKKRKLPNDLIPNQLPDNVINNSTINQSQSKSNVKPLFYKYNQGFSNAVRRPVNIKEFM</sequence>
<evidence type="ECO:0000256" key="1">
    <source>
        <dbReference type="ARBA" id="ARBA00004123"/>
    </source>
</evidence>